<reference evidence="7" key="1">
    <citation type="submission" date="2016-10" db="EMBL/GenBank/DDBJ databases">
        <authorList>
            <person name="Varghese N."/>
            <person name="Submissions S."/>
        </authorList>
    </citation>
    <scope>NUCLEOTIDE SEQUENCE [LARGE SCALE GENOMIC DNA]</scope>
    <source>
        <strain evidence="7">DSM 43163</strain>
    </source>
</reference>
<dbReference type="Gene3D" id="1.10.150.130">
    <property type="match status" value="1"/>
</dbReference>
<dbReference type="InterPro" id="IPR050090">
    <property type="entry name" value="Tyrosine_recombinase_XerCD"/>
</dbReference>
<gene>
    <name evidence="6" type="ORF">SAMN04489712_13932</name>
</gene>
<evidence type="ECO:0000256" key="4">
    <source>
        <dbReference type="ARBA" id="ARBA00023172"/>
    </source>
</evidence>
<dbReference type="GO" id="GO:0006310">
    <property type="term" value="P:DNA recombination"/>
    <property type="evidence" value="ECO:0007669"/>
    <property type="project" value="UniProtKB-KW"/>
</dbReference>
<dbReference type="PROSITE" id="PS51898">
    <property type="entry name" value="TYR_RECOMBINASE"/>
    <property type="match status" value="1"/>
</dbReference>
<proteinExistence type="inferred from homology"/>
<dbReference type="PANTHER" id="PTHR30349:SF64">
    <property type="entry name" value="PROPHAGE INTEGRASE INTD-RELATED"/>
    <property type="match status" value="1"/>
</dbReference>
<evidence type="ECO:0000313" key="6">
    <source>
        <dbReference type="EMBL" id="SEG93566.1"/>
    </source>
</evidence>
<dbReference type="GO" id="GO:0003677">
    <property type="term" value="F:DNA binding"/>
    <property type="evidence" value="ECO:0007669"/>
    <property type="project" value="UniProtKB-KW"/>
</dbReference>
<evidence type="ECO:0000256" key="3">
    <source>
        <dbReference type="ARBA" id="ARBA00023125"/>
    </source>
</evidence>
<dbReference type="InterPro" id="IPR011010">
    <property type="entry name" value="DNA_brk_join_enz"/>
</dbReference>
<dbReference type="Pfam" id="PF14659">
    <property type="entry name" value="Phage_int_SAM_3"/>
    <property type="match status" value="1"/>
</dbReference>
<evidence type="ECO:0000259" key="5">
    <source>
        <dbReference type="PROSITE" id="PS51898"/>
    </source>
</evidence>
<dbReference type="AlphaFoldDB" id="A0A1H6E9F0"/>
<dbReference type="EMBL" id="FNVO01000039">
    <property type="protein sequence ID" value="SEG93566.1"/>
    <property type="molecule type" value="Genomic_DNA"/>
</dbReference>
<dbReference type="Pfam" id="PF00589">
    <property type="entry name" value="Phage_integrase"/>
    <property type="match status" value="2"/>
</dbReference>
<organism evidence="6 7">
    <name type="scientific">Thermomonospora echinospora</name>
    <dbReference type="NCBI Taxonomy" id="1992"/>
    <lineage>
        <taxon>Bacteria</taxon>
        <taxon>Bacillati</taxon>
        <taxon>Actinomycetota</taxon>
        <taxon>Actinomycetes</taxon>
        <taxon>Streptosporangiales</taxon>
        <taxon>Thermomonosporaceae</taxon>
        <taxon>Thermomonospora</taxon>
    </lineage>
</organism>
<evidence type="ECO:0000256" key="2">
    <source>
        <dbReference type="ARBA" id="ARBA00022908"/>
    </source>
</evidence>
<feature type="domain" description="Tyr recombinase" evidence="5">
    <location>
        <begin position="166"/>
        <end position="435"/>
    </location>
</feature>
<dbReference type="PANTHER" id="PTHR30349">
    <property type="entry name" value="PHAGE INTEGRASE-RELATED"/>
    <property type="match status" value="1"/>
</dbReference>
<dbReference type="CDD" id="cd00397">
    <property type="entry name" value="DNA_BRE_C"/>
    <property type="match status" value="1"/>
</dbReference>
<dbReference type="Gene3D" id="1.10.443.10">
    <property type="entry name" value="Intergrase catalytic core"/>
    <property type="match status" value="1"/>
</dbReference>
<dbReference type="RefSeq" id="WP_327374450.1">
    <property type="nucleotide sequence ID" value="NZ_FNVO01000039.1"/>
</dbReference>
<accession>A0A1H6E9F0</accession>
<dbReference type="Proteomes" id="UP000236723">
    <property type="component" value="Unassembled WGS sequence"/>
</dbReference>
<dbReference type="InterPro" id="IPR013762">
    <property type="entry name" value="Integrase-like_cat_sf"/>
</dbReference>
<dbReference type="SUPFAM" id="SSF56349">
    <property type="entry name" value="DNA breaking-rejoining enzymes"/>
    <property type="match status" value="2"/>
</dbReference>
<evidence type="ECO:0000313" key="7">
    <source>
        <dbReference type="Proteomes" id="UP000236723"/>
    </source>
</evidence>
<dbReference type="InterPro" id="IPR004107">
    <property type="entry name" value="Integrase_SAM-like_N"/>
</dbReference>
<keyword evidence="4" id="KW-0233">DNA recombination</keyword>
<name>A0A1H6E9F0_9ACTN</name>
<evidence type="ECO:0000256" key="1">
    <source>
        <dbReference type="ARBA" id="ARBA00008857"/>
    </source>
</evidence>
<keyword evidence="2" id="KW-0229">DNA integration</keyword>
<dbReference type="InterPro" id="IPR002104">
    <property type="entry name" value="Integrase_catalytic"/>
</dbReference>
<protein>
    <submittedName>
        <fullName evidence="6">Phage integrase family protein</fullName>
    </submittedName>
</protein>
<sequence length="457" mass="52609">MGYAKKRTNKAGKTRYTAVYIDLQGRTRSAGTFSNKKDANTAWQDKEVELRQGKVGDPKRGQMTLRKYATEVWLPNHRIEPKTREKYTGYLDKHILPELGPMKMADIFPEHIRQWITSLQSRGVSPWVIQSCKNSILNALFTTALNDQITYLHPCRGVRIPTVPSTPRTIITPEQFDLLYQALGEPDHQLLVETDIETGLRWGELIELRVKDLDLATRMLTVSRKATEISPRFHPEGKRFLITRYPKDKEFRRLKLSKQITEKLKAHINAHRLGSEDLLFARRVQARPPIRNQVVADPAELGLTPPNAKGRQYQHGTISAYNAAPCRCDHCRAAYARYRAERRAAGKDNPRTPRTIDDEHIPRNWFRRHVWRPALKAADLGITPRVHDLRHSHASWLLHGGADLQIVKDRLGHASIVTTQKYLHTLPEADDAAIDAFTKIRQRSKKDKKRKQRKDAR</sequence>
<comment type="similarity">
    <text evidence="1">Belongs to the 'phage' integrase family.</text>
</comment>
<dbReference type="GO" id="GO:0015074">
    <property type="term" value="P:DNA integration"/>
    <property type="evidence" value="ECO:0007669"/>
    <property type="project" value="UniProtKB-KW"/>
</dbReference>
<dbReference type="InterPro" id="IPR010998">
    <property type="entry name" value="Integrase_recombinase_N"/>
</dbReference>
<keyword evidence="7" id="KW-1185">Reference proteome</keyword>
<keyword evidence="3" id="KW-0238">DNA-binding</keyword>